<dbReference type="InterPro" id="IPR038579">
    <property type="entry name" value="Ribosomal_eS21_sf"/>
</dbReference>
<evidence type="ECO:0000256" key="9">
    <source>
        <dbReference type="ARBA" id="ARBA00045746"/>
    </source>
</evidence>
<dbReference type="GeneTree" id="ENSGT00390000017515"/>
<evidence type="ECO:0000256" key="2">
    <source>
        <dbReference type="ARBA" id="ARBA00004514"/>
    </source>
</evidence>
<feature type="compositionally biased region" description="Basic and acidic residues" evidence="10">
    <location>
        <begin position="14"/>
        <end position="24"/>
    </location>
</feature>
<evidence type="ECO:0000313" key="12">
    <source>
        <dbReference type="Proteomes" id="UP000002281"/>
    </source>
</evidence>
<dbReference type="GO" id="GO:0006412">
    <property type="term" value="P:translation"/>
    <property type="evidence" value="ECO:0007669"/>
    <property type="project" value="InterPro"/>
</dbReference>
<dbReference type="Pfam" id="PF01249">
    <property type="entry name" value="Ribosomal_S21e"/>
    <property type="match status" value="1"/>
</dbReference>
<dbReference type="InterPro" id="IPR001931">
    <property type="entry name" value="Ribosomal_eS21"/>
</dbReference>
<accession>A0A3Q2LKV4</accession>
<dbReference type="GO" id="GO:0005791">
    <property type="term" value="C:rough endoplasmic reticulum"/>
    <property type="evidence" value="ECO:0007669"/>
    <property type="project" value="UniProtKB-SubCell"/>
</dbReference>
<evidence type="ECO:0000313" key="11">
    <source>
        <dbReference type="Ensembl" id="ENSECAP00000042125.2"/>
    </source>
</evidence>
<feature type="compositionally biased region" description="Pro residues" evidence="10">
    <location>
        <begin position="44"/>
        <end position="54"/>
    </location>
</feature>
<keyword evidence="12" id="KW-1185">Reference proteome</keyword>
<dbReference type="GO" id="GO:0003735">
    <property type="term" value="F:structural constituent of ribosome"/>
    <property type="evidence" value="ECO:0007669"/>
    <property type="project" value="InterPro"/>
</dbReference>
<keyword evidence="5" id="KW-0689">Ribosomal protein</keyword>
<dbReference type="InterPro" id="IPR018279">
    <property type="entry name" value="Ribosomal_eS21_CS"/>
</dbReference>
<dbReference type="STRING" id="9796.ENSECAP00000042125"/>
<proteinExistence type="inferred from homology"/>
<dbReference type="FunCoup" id="A0A3Q2LKV4">
    <property type="interactions" value="1543"/>
</dbReference>
<dbReference type="PANTHER" id="PTHR10442">
    <property type="entry name" value="40S RIBOSOMAL PROTEIN S21"/>
    <property type="match status" value="1"/>
</dbReference>
<dbReference type="AlphaFoldDB" id="A0A3Q2LKV4"/>
<evidence type="ECO:0000256" key="3">
    <source>
        <dbReference type="ARBA" id="ARBA00010228"/>
    </source>
</evidence>
<comment type="subunit">
    <text evidence="4">Component of the 40S small ribosomal subunit.</text>
</comment>
<name>A0A3Q2LKV4_HORSE</name>
<evidence type="ECO:0000256" key="5">
    <source>
        <dbReference type="ARBA" id="ARBA00022980"/>
    </source>
</evidence>
<evidence type="ECO:0000256" key="8">
    <source>
        <dbReference type="ARBA" id="ARBA00035451"/>
    </source>
</evidence>
<dbReference type="Bgee" id="ENSECAG00000036116">
    <property type="expression patterns" value="Expressed in leukocyte and 23 other cell types or tissues"/>
</dbReference>
<dbReference type="Proteomes" id="UP000002281">
    <property type="component" value="Chromosome 22"/>
</dbReference>
<dbReference type="FunFam" id="3.30.1230.20:FF:000001">
    <property type="entry name" value="40S ribosomal protein S21"/>
    <property type="match status" value="1"/>
</dbReference>
<dbReference type="GO" id="GO:1990904">
    <property type="term" value="C:ribonucleoprotein complex"/>
    <property type="evidence" value="ECO:0007669"/>
    <property type="project" value="UniProtKB-KW"/>
</dbReference>
<reference evidence="11" key="2">
    <citation type="submission" date="2025-08" db="UniProtKB">
        <authorList>
            <consortium name="Ensembl"/>
        </authorList>
    </citation>
    <scope>IDENTIFICATION</scope>
    <source>
        <strain evidence="11">Thoroughbred</strain>
    </source>
</reference>
<dbReference type="GO" id="GO:0022626">
    <property type="term" value="C:cytosolic ribosome"/>
    <property type="evidence" value="ECO:0007669"/>
    <property type="project" value="UniProtKB-ARBA"/>
</dbReference>
<dbReference type="Gene3D" id="3.30.1230.20">
    <property type="match status" value="1"/>
</dbReference>
<comment type="function">
    <text evidence="9">Component of the small ribosomal subunit. The ribosome is a large ribonucleoprotein complex responsible for the synthesis of proteins in the cell.</text>
</comment>
<dbReference type="PaxDb" id="9796-ENSECAP00000042125"/>
<dbReference type="PROSITE" id="PS00996">
    <property type="entry name" value="RIBOSOMAL_S21E"/>
    <property type="match status" value="1"/>
</dbReference>
<dbReference type="InParanoid" id="A0A3Q2LKV4"/>
<evidence type="ECO:0000256" key="4">
    <source>
        <dbReference type="ARBA" id="ARBA00011542"/>
    </source>
</evidence>
<comment type="similarity">
    <text evidence="3">Belongs to the eukaryotic ribosomal protein eS21 family.</text>
</comment>
<keyword evidence="6" id="KW-0687">Ribonucleoprotein</keyword>
<feature type="compositionally biased region" description="Gly residues" evidence="10">
    <location>
        <begin position="29"/>
        <end position="43"/>
    </location>
</feature>
<sequence length="223" mass="23030">RGRGDPAAVPAPRGRHEQAQERRGRCPGLSGGAGSGRAGGRGPRGPPESAPPATPSGTVTLGPWARPRAASARGTQAPPPHAGSGSAPRRPELSAQTRRGAPGPGNTRRGPAPPANSAAGAAAFPFCARARRGGTRRALDMQNDAGEFVDLYVPRKCSASNRIIGAKDHASIQMNVAEVDKVTGRFNGQFKTYAICGAIRRMGESDDSILRLAKADGIVSKNF</sequence>
<reference evidence="11" key="3">
    <citation type="submission" date="2025-09" db="UniProtKB">
        <authorList>
            <consortium name="Ensembl"/>
        </authorList>
    </citation>
    <scope>IDENTIFICATION</scope>
    <source>
        <strain evidence="11">Thoroughbred</strain>
    </source>
</reference>
<comment type="subcellular location">
    <subcellularLocation>
        <location evidence="2">Cytoplasm</location>
        <location evidence="2">Cytosol</location>
    </subcellularLocation>
    <subcellularLocation>
        <location evidence="1">Rough endoplasmic reticulum</location>
    </subcellularLocation>
</comment>
<evidence type="ECO:0000256" key="6">
    <source>
        <dbReference type="ARBA" id="ARBA00023274"/>
    </source>
</evidence>
<evidence type="ECO:0000256" key="10">
    <source>
        <dbReference type="SAM" id="MobiDB-lite"/>
    </source>
</evidence>
<gene>
    <name evidence="11" type="primary">RPS21</name>
</gene>
<protein>
    <recommendedName>
        <fullName evidence="7">Small ribosomal subunit protein eS21</fullName>
    </recommendedName>
    <alternativeName>
        <fullName evidence="8">40S ribosomal protein S21</fullName>
    </alternativeName>
</protein>
<dbReference type="Ensembl" id="ENSECAT00000031794.2">
    <property type="protein sequence ID" value="ENSECAP00000042125.2"/>
    <property type="gene ID" value="ENSECAG00000044360.1"/>
</dbReference>
<organism evidence="11 12">
    <name type="scientific">Equus caballus</name>
    <name type="common">Horse</name>
    <dbReference type="NCBI Taxonomy" id="9796"/>
    <lineage>
        <taxon>Eukaryota</taxon>
        <taxon>Metazoa</taxon>
        <taxon>Chordata</taxon>
        <taxon>Craniata</taxon>
        <taxon>Vertebrata</taxon>
        <taxon>Euteleostomi</taxon>
        <taxon>Mammalia</taxon>
        <taxon>Eutheria</taxon>
        <taxon>Laurasiatheria</taxon>
        <taxon>Perissodactyla</taxon>
        <taxon>Equidae</taxon>
        <taxon>Equus</taxon>
    </lineage>
</organism>
<evidence type="ECO:0000256" key="1">
    <source>
        <dbReference type="ARBA" id="ARBA00004427"/>
    </source>
</evidence>
<reference evidence="11 12" key="1">
    <citation type="journal article" date="2009" name="Science">
        <title>Genome sequence, comparative analysis, and population genetics of the domestic horse.</title>
        <authorList>
            <consortium name="Broad Institute Genome Sequencing Platform"/>
            <consortium name="Broad Institute Whole Genome Assembly Team"/>
            <person name="Wade C.M."/>
            <person name="Giulotto E."/>
            <person name="Sigurdsson S."/>
            <person name="Zoli M."/>
            <person name="Gnerre S."/>
            <person name="Imsland F."/>
            <person name="Lear T.L."/>
            <person name="Adelson D.L."/>
            <person name="Bailey E."/>
            <person name="Bellone R.R."/>
            <person name="Bloecker H."/>
            <person name="Distl O."/>
            <person name="Edgar R.C."/>
            <person name="Garber M."/>
            <person name="Leeb T."/>
            <person name="Mauceli E."/>
            <person name="MacLeod J.N."/>
            <person name="Penedo M.C.T."/>
            <person name="Raison J.M."/>
            <person name="Sharpe T."/>
            <person name="Vogel J."/>
            <person name="Andersson L."/>
            <person name="Antczak D.F."/>
            <person name="Biagi T."/>
            <person name="Binns M.M."/>
            <person name="Chowdhary B.P."/>
            <person name="Coleman S.J."/>
            <person name="Della Valle G."/>
            <person name="Fryc S."/>
            <person name="Guerin G."/>
            <person name="Hasegawa T."/>
            <person name="Hill E.W."/>
            <person name="Jurka J."/>
            <person name="Kiialainen A."/>
            <person name="Lindgren G."/>
            <person name="Liu J."/>
            <person name="Magnani E."/>
            <person name="Mickelson J.R."/>
            <person name="Murray J."/>
            <person name="Nergadze S.G."/>
            <person name="Onofrio R."/>
            <person name="Pedroni S."/>
            <person name="Piras M.F."/>
            <person name="Raudsepp T."/>
            <person name="Rocchi M."/>
            <person name="Roeed K.H."/>
            <person name="Ryder O.A."/>
            <person name="Searle S."/>
            <person name="Skow L."/>
            <person name="Swinburne J.E."/>
            <person name="Syvaenen A.C."/>
            <person name="Tozaki T."/>
            <person name="Valberg S.J."/>
            <person name="Vaudin M."/>
            <person name="White J.R."/>
            <person name="Zody M.C."/>
            <person name="Lander E.S."/>
            <person name="Lindblad-Toh K."/>
        </authorList>
    </citation>
    <scope>NUCLEOTIDE SEQUENCE [LARGE SCALE GENOMIC DNA]</scope>
    <source>
        <strain evidence="11 12">Thoroughbred</strain>
    </source>
</reference>
<feature type="region of interest" description="Disordered" evidence="10">
    <location>
        <begin position="1"/>
        <end position="119"/>
    </location>
</feature>
<evidence type="ECO:0000256" key="7">
    <source>
        <dbReference type="ARBA" id="ARBA00035150"/>
    </source>
</evidence>